<proteinExistence type="predicted"/>
<protein>
    <recommendedName>
        <fullName evidence="6">Sugar phosphate transporter domain-containing protein</fullName>
    </recommendedName>
</protein>
<reference evidence="7" key="1">
    <citation type="submission" date="2013-12" db="EMBL/GenBank/DDBJ databases">
        <title>The Genome Sequence of Aphanomyces invadans NJM9701.</title>
        <authorList>
            <consortium name="The Broad Institute Genomics Platform"/>
            <person name="Russ C."/>
            <person name="Tyler B."/>
            <person name="van West P."/>
            <person name="Dieguez-Uribeondo J."/>
            <person name="Young S.K."/>
            <person name="Zeng Q."/>
            <person name="Gargeya S."/>
            <person name="Fitzgerald M."/>
            <person name="Abouelleil A."/>
            <person name="Alvarado L."/>
            <person name="Chapman S.B."/>
            <person name="Gainer-Dewar J."/>
            <person name="Goldberg J."/>
            <person name="Griggs A."/>
            <person name="Gujja S."/>
            <person name="Hansen M."/>
            <person name="Howarth C."/>
            <person name="Imamovic A."/>
            <person name="Ireland A."/>
            <person name="Larimer J."/>
            <person name="McCowan C."/>
            <person name="Murphy C."/>
            <person name="Pearson M."/>
            <person name="Poon T.W."/>
            <person name="Priest M."/>
            <person name="Roberts A."/>
            <person name="Saif S."/>
            <person name="Shea T."/>
            <person name="Sykes S."/>
            <person name="Wortman J."/>
            <person name="Nusbaum C."/>
            <person name="Birren B."/>
        </authorList>
    </citation>
    <scope>NUCLEOTIDE SEQUENCE [LARGE SCALE GENOMIC DNA]</scope>
    <source>
        <strain evidence="7">NJM9701</strain>
    </source>
</reference>
<dbReference type="Pfam" id="PF03151">
    <property type="entry name" value="TPT"/>
    <property type="match status" value="1"/>
</dbReference>
<dbReference type="InterPro" id="IPR004853">
    <property type="entry name" value="Sugar_P_trans_dom"/>
</dbReference>
<dbReference type="SUPFAM" id="SSF103481">
    <property type="entry name" value="Multidrug resistance efflux transporter EmrE"/>
    <property type="match status" value="1"/>
</dbReference>
<sequence>MAPPLAIFGWCASSALSGVTSKQILQEYPHAFILSAWQFTVAFACHAWYTALYHPTAIFQRSENPRAHMWLVLSAFVYSVGVCSFNAGFWAMHVSINETMRALEPLVSVTLAATFLRDPQLSRLRLGALIPIVAGVYLSAMSNAAFSIAGMAIAMLANISFPLRSALVKRIQPFMPLHVMFYSTLYYAMLLQWVLAGLWSVFGNDPAASRAVASANFKEFLFSVFNGVFFYLYHWCSFVVLSSTDMVSHAVWNALRRVTTILFSVWYFALHLHHTNALGMVVACSGALLYAHALRTERRNIQHGQSKETHQIV</sequence>
<feature type="transmembrane region" description="Helical" evidence="5">
    <location>
        <begin position="146"/>
        <end position="167"/>
    </location>
</feature>
<keyword evidence="4 5" id="KW-0472">Membrane</keyword>
<evidence type="ECO:0000259" key="6">
    <source>
        <dbReference type="Pfam" id="PF03151"/>
    </source>
</evidence>
<evidence type="ECO:0000256" key="5">
    <source>
        <dbReference type="SAM" id="Phobius"/>
    </source>
</evidence>
<organism evidence="7">
    <name type="scientific">Aphanomyces invadans</name>
    <dbReference type="NCBI Taxonomy" id="157072"/>
    <lineage>
        <taxon>Eukaryota</taxon>
        <taxon>Sar</taxon>
        <taxon>Stramenopiles</taxon>
        <taxon>Oomycota</taxon>
        <taxon>Saprolegniomycetes</taxon>
        <taxon>Saprolegniales</taxon>
        <taxon>Verrucalvaceae</taxon>
        <taxon>Aphanomyces</taxon>
    </lineage>
</organism>
<feature type="domain" description="Sugar phosphate transporter" evidence="6">
    <location>
        <begin position="7"/>
        <end position="290"/>
    </location>
</feature>
<dbReference type="OrthoDB" id="6418713at2759"/>
<feature type="transmembrane region" description="Helical" evidence="5">
    <location>
        <begin position="179"/>
        <end position="200"/>
    </location>
</feature>
<feature type="transmembrane region" description="Helical" evidence="5">
    <location>
        <begin position="276"/>
        <end position="294"/>
    </location>
</feature>
<accession>A0A024TU18</accession>
<feature type="transmembrane region" description="Helical" evidence="5">
    <location>
        <begin position="220"/>
        <end position="242"/>
    </location>
</feature>
<evidence type="ECO:0000256" key="4">
    <source>
        <dbReference type="ARBA" id="ARBA00023136"/>
    </source>
</evidence>
<feature type="transmembrane region" description="Helical" evidence="5">
    <location>
        <begin position="70"/>
        <end position="93"/>
    </location>
</feature>
<evidence type="ECO:0000256" key="2">
    <source>
        <dbReference type="ARBA" id="ARBA00022692"/>
    </source>
</evidence>
<dbReference type="InterPro" id="IPR050186">
    <property type="entry name" value="TPT_transporter"/>
</dbReference>
<dbReference type="AlphaFoldDB" id="A0A024TU18"/>
<dbReference type="PANTHER" id="PTHR11132">
    <property type="entry name" value="SOLUTE CARRIER FAMILY 35"/>
    <property type="match status" value="1"/>
</dbReference>
<comment type="subcellular location">
    <subcellularLocation>
        <location evidence="1">Membrane</location>
        <topology evidence="1">Multi-pass membrane protein</topology>
    </subcellularLocation>
</comment>
<dbReference type="InterPro" id="IPR037185">
    <property type="entry name" value="EmrE-like"/>
</dbReference>
<feature type="transmembrane region" description="Helical" evidence="5">
    <location>
        <begin position="31"/>
        <end position="49"/>
    </location>
</feature>
<dbReference type="EMBL" id="KI913972">
    <property type="protein sequence ID" value="ETV97474.1"/>
    <property type="molecule type" value="Genomic_DNA"/>
</dbReference>
<evidence type="ECO:0000313" key="7">
    <source>
        <dbReference type="EMBL" id="ETV97474.1"/>
    </source>
</evidence>
<evidence type="ECO:0000256" key="1">
    <source>
        <dbReference type="ARBA" id="ARBA00004141"/>
    </source>
</evidence>
<dbReference type="GO" id="GO:0016020">
    <property type="term" value="C:membrane"/>
    <property type="evidence" value="ECO:0007669"/>
    <property type="project" value="UniProtKB-SubCell"/>
</dbReference>
<dbReference type="GeneID" id="20086451"/>
<keyword evidence="2 5" id="KW-0812">Transmembrane</keyword>
<dbReference type="RefSeq" id="XP_008873684.1">
    <property type="nucleotide sequence ID" value="XM_008875462.1"/>
</dbReference>
<gene>
    <name evidence="7" type="ORF">H310_09401</name>
</gene>
<dbReference type="VEuPathDB" id="FungiDB:H310_09401"/>
<evidence type="ECO:0000256" key="3">
    <source>
        <dbReference type="ARBA" id="ARBA00022989"/>
    </source>
</evidence>
<dbReference type="eggNOG" id="KOG1441">
    <property type="taxonomic scope" value="Eukaryota"/>
</dbReference>
<name>A0A024TU18_9STRA</name>
<keyword evidence="3 5" id="KW-1133">Transmembrane helix</keyword>